<evidence type="ECO:0000313" key="4">
    <source>
        <dbReference type="Proteomes" id="UP000198398"/>
    </source>
</evidence>
<sequence length="226" mass="23062">MSTEPRPSADEPRAPLALTVVLAHLDVSDAEDVLRSLAGRLLDAGAVTVDFPEALQARERTYPTGLPTPIPTAIPHADPQHVVVPGLVLATLARPVPFGEMGAKGSTVQTRLVAMPLLTDAREHLAALQRLMGLLRDEAAVAELLQAEGDDELRELAAVLLAEALPAPERDGAGSSDPGGSGTERAATDTATSDPDVVGCGAADPGAADPGAADGEEPDDDPGAEA</sequence>
<feature type="region of interest" description="Disordered" evidence="1">
    <location>
        <begin position="167"/>
        <end position="226"/>
    </location>
</feature>
<evidence type="ECO:0000256" key="1">
    <source>
        <dbReference type="SAM" id="MobiDB-lite"/>
    </source>
</evidence>
<dbReference type="PROSITE" id="PS51094">
    <property type="entry name" value="PTS_EIIA_TYPE_2"/>
    <property type="match status" value="1"/>
</dbReference>
<dbReference type="RefSeq" id="WP_089065323.1">
    <property type="nucleotide sequence ID" value="NZ_CP022316.1"/>
</dbReference>
<dbReference type="Gene3D" id="3.40.930.10">
    <property type="entry name" value="Mannitol-specific EII, Chain A"/>
    <property type="match status" value="1"/>
</dbReference>
<feature type="domain" description="PTS EIIA type-2" evidence="2">
    <location>
        <begin position="14"/>
        <end position="163"/>
    </location>
</feature>
<dbReference type="SUPFAM" id="SSF55804">
    <property type="entry name" value="Phoshotransferase/anion transport protein"/>
    <property type="match status" value="1"/>
</dbReference>
<organism evidence="3 4">
    <name type="scientific">Brachybacterium avium</name>
    <dbReference type="NCBI Taxonomy" id="2017485"/>
    <lineage>
        <taxon>Bacteria</taxon>
        <taxon>Bacillati</taxon>
        <taxon>Actinomycetota</taxon>
        <taxon>Actinomycetes</taxon>
        <taxon>Micrococcales</taxon>
        <taxon>Dermabacteraceae</taxon>
        <taxon>Brachybacterium</taxon>
    </lineage>
</organism>
<evidence type="ECO:0000313" key="3">
    <source>
        <dbReference type="EMBL" id="ASK66082.1"/>
    </source>
</evidence>
<dbReference type="InterPro" id="IPR016152">
    <property type="entry name" value="PTrfase/Anion_transptr"/>
</dbReference>
<feature type="compositionally biased region" description="Low complexity" evidence="1">
    <location>
        <begin position="167"/>
        <end position="176"/>
    </location>
</feature>
<keyword evidence="4" id="KW-1185">Reference proteome</keyword>
<dbReference type="CDD" id="cd00211">
    <property type="entry name" value="PTS_IIA_fru"/>
    <property type="match status" value="1"/>
</dbReference>
<dbReference type="OrthoDB" id="3192919at2"/>
<feature type="compositionally biased region" description="Acidic residues" evidence="1">
    <location>
        <begin position="214"/>
        <end position="226"/>
    </location>
</feature>
<dbReference type="PANTHER" id="PTHR47738">
    <property type="entry name" value="PTS SYSTEM FRUCTOSE-LIKE EIIA COMPONENT-RELATED"/>
    <property type="match status" value="1"/>
</dbReference>
<dbReference type="KEGG" id="brv:CFK39_09940"/>
<dbReference type="AlphaFoldDB" id="A0A220UDV4"/>
<dbReference type="PANTHER" id="PTHR47738:SF3">
    <property type="entry name" value="PHOSPHOTRANSFERASE SYSTEM MANNITOL_FRUCTOSE-SPECIFIC IIA DOMAIN CONTAINING PROTEIN"/>
    <property type="match status" value="1"/>
</dbReference>
<accession>A0A220UDV4</accession>
<protein>
    <submittedName>
        <fullName evidence="3">PTS fructose transporter subunit IIA</fullName>
    </submittedName>
</protein>
<dbReference type="Proteomes" id="UP000198398">
    <property type="component" value="Chromosome"/>
</dbReference>
<dbReference type="InterPro" id="IPR051541">
    <property type="entry name" value="PTS_SugarTrans_NitroReg"/>
</dbReference>
<gene>
    <name evidence="3" type="ORF">CFK39_09940</name>
</gene>
<feature type="compositionally biased region" description="Low complexity" evidence="1">
    <location>
        <begin position="201"/>
        <end position="213"/>
    </location>
</feature>
<dbReference type="EMBL" id="CP022316">
    <property type="protein sequence ID" value="ASK66082.1"/>
    <property type="molecule type" value="Genomic_DNA"/>
</dbReference>
<proteinExistence type="predicted"/>
<reference evidence="4" key="1">
    <citation type="submission" date="2017-07" db="EMBL/GenBank/DDBJ databases">
        <title>Brachybacterium sp. VR2415.</title>
        <authorList>
            <person name="Tak E.J."/>
            <person name="Bae J.-W."/>
        </authorList>
    </citation>
    <scope>NUCLEOTIDE SEQUENCE [LARGE SCALE GENOMIC DNA]</scope>
    <source>
        <strain evidence="4">VR2415</strain>
    </source>
</reference>
<dbReference type="Pfam" id="PF00359">
    <property type="entry name" value="PTS_EIIA_2"/>
    <property type="match status" value="1"/>
</dbReference>
<evidence type="ECO:0000259" key="2">
    <source>
        <dbReference type="PROSITE" id="PS51094"/>
    </source>
</evidence>
<dbReference type="InterPro" id="IPR002178">
    <property type="entry name" value="PTS_EIIA_type-2_dom"/>
</dbReference>
<name>A0A220UDV4_9MICO</name>